<evidence type="ECO:0000313" key="3">
    <source>
        <dbReference type="Proteomes" id="UP001174677"/>
    </source>
</evidence>
<dbReference type="InterPro" id="IPR026960">
    <property type="entry name" value="RVT-Znf"/>
</dbReference>
<name>A0ABQ9KEP2_HEVBR</name>
<sequence length="285" mass="32787">MGGIGFVDFEKFSLACLAKQSWRLTSNPGSVWARVLKGLYFPHSNFWQATKSNHSSWIWQSLLARRNVTKEGTLYKIRDGGNVLIWEDPWIKSSPNFRVDRPANCPTNIIWVADLIDHNRLEWKRNLVRQVFSPNVAKSILQIPIAPRGCEDKLVSKYENSGTYSVRSGYRLLAKSSYADLVNRTMQSNHIPDKVWKYLWELSFLPTIKIFMWRDLLNAIPVNDSLSRRGIKVEPICPVCYQEVETIEHCLFWCSFARATWFSGPCAYKLDMIGFSSLLIIGGCL</sequence>
<evidence type="ECO:0000313" key="2">
    <source>
        <dbReference type="EMBL" id="KAJ9135356.1"/>
    </source>
</evidence>
<organism evidence="2 3">
    <name type="scientific">Hevea brasiliensis</name>
    <name type="common">Para rubber tree</name>
    <name type="synonym">Siphonia brasiliensis</name>
    <dbReference type="NCBI Taxonomy" id="3981"/>
    <lineage>
        <taxon>Eukaryota</taxon>
        <taxon>Viridiplantae</taxon>
        <taxon>Streptophyta</taxon>
        <taxon>Embryophyta</taxon>
        <taxon>Tracheophyta</taxon>
        <taxon>Spermatophyta</taxon>
        <taxon>Magnoliopsida</taxon>
        <taxon>eudicotyledons</taxon>
        <taxon>Gunneridae</taxon>
        <taxon>Pentapetalae</taxon>
        <taxon>rosids</taxon>
        <taxon>fabids</taxon>
        <taxon>Malpighiales</taxon>
        <taxon>Euphorbiaceae</taxon>
        <taxon>Crotonoideae</taxon>
        <taxon>Micrandreae</taxon>
        <taxon>Hevea</taxon>
    </lineage>
</organism>
<accession>A0ABQ9KEP2</accession>
<comment type="caution">
    <text evidence="2">The sequence shown here is derived from an EMBL/GenBank/DDBJ whole genome shotgun (WGS) entry which is preliminary data.</text>
</comment>
<dbReference type="Pfam" id="PF13966">
    <property type="entry name" value="zf-RVT"/>
    <property type="match status" value="1"/>
</dbReference>
<dbReference type="Proteomes" id="UP001174677">
    <property type="component" value="Chromosome 18"/>
</dbReference>
<proteinExistence type="predicted"/>
<reference evidence="2 3" key="1">
    <citation type="journal article" date="2023" name="Plant Biotechnol. J.">
        <title>Chromosome-level wild Hevea brasiliensis genome provides new tools for genomic-assisted breeding and valuable loci to elevate rubber yield.</title>
        <authorList>
            <person name="Cheng H."/>
            <person name="Song X."/>
            <person name="Hu Y."/>
            <person name="Wu T."/>
            <person name="Yang Q."/>
            <person name="An Z."/>
            <person name="Feng S."/>
            <person name="Deng Z."/>
            <person name="Wu W."/>
            <person name="Zeng X."/>
            <person name="Tu M."/>
            <person name="Wang X."/>
            <person name="Huang H."/>
        </authorList>
    </citation>
    <scope>NUCLEOTIDE SEQUENCE [LARGE SCALE GENOMIC DNA]</scope>
    <source>
        <strain evidence="2">MT/VB/25A 57/8</strain>
    </source>
</reference>
<gene>
    <name evidence="2" type="ORF">P3X46_032549</name>
</gene>
<protein>
    <recommendedName>
        <fullName evidence="1">Reverse transcriptase zinc-binding domain-containing protein</fullName>
    </recommendedName>
</protein>
<feature type="domain" description="Reverse transcriptase zinc-binding" evidence="1">
    <location>
        <begin position="174"/>
        <end position="261"/>
    </location>
</feature>
<dbReference type="EMBL" id="JARPOI010000018">
    <property type="protein sequence ID" value="KAJ9135356.1"/>
    <property type="molecule type" value="Genomic_DNA"/>
</dbReference>
<keyword evidence="3" id="KW-1185">Reference proteome</keyword>
<evidence type="ECO:0000259" key="1">
    <source>
        <dbReference type="Pfam" id="PF13966"/>
    </source>
</evidence>